<dbReference type="EMBL" id="SFCI01002038">
    <property type="protein sequence ID" value="TFY74516.1"/>
    <property type="molecule type" value="Genomic_DNA"/>
</dbReference>
<dbReference type="AlphaFoldDB" id="A0A4Y9ZIC6"/>
<protein>
    <submittedName>
        <fullName evidence="1">Uncharacterized protein</fullName>
    </submittedName>
</protein>
<proteinExistence type="predicted"/>
<organism evidence="1 2">
    <name type="scientific">Hericium alpestre</name>
    <dbReference type="NCBI Taxonomy" id="135208"/>
    <lineage>
        <taxon>Eukaryota</taxon>
        <taxon>Fungi</taxon>
        <taxon>Dikarya</taxon>
        <taxon>Basidiomycota</taxon>
        <taxon>Agaricomycotina</taxon>
        <taxon>Agaricomycetes</taxon>
        <taxon>Russulales</taxon>
        <taxon>Hericiaceae</taxon>
        <taxon>Hericium</taxon>
    </lineage>
</organism>
<dbReference type="GO" id="GO:0017101">
    <property type="term" value="C:aminoacyl-tRNA synthetase multienzyme complex"/>
    <property type="evidence" value="ECO:0007669"/>
    <property type="project" value="TreeGrafter"/>
</dbReference>
<reference evidence="1 2" key="1">
    <citation type="submission" date="2019-02" db="EMBL/GenBank/DDBJ databases">
        <title>Genome sequencing of the rare red list fungi Hericium alpestre (H. flagellum).</title>
        <authorList>
            <person name="Buettner E."/>
            <person name="Kellner H."/>
        </authorList>
    </citation>
    <scope>NUCLEOTIDE SEQUENCE [LARGE SCALE GENOMIC DNA]</scope>
    <source>
        <strain evidence="1 2">DSM 108284</strain>
    </source>
</reference>
<dbReference type="PANTHER" id="PTHR43382:SF2">
    <property type="entry name" value="BIFUNCTIONAL GLUTAMATE_PROLINE--TRNA LIGASE"/>
    <property type="match status" value="1"/>
</dbReference>
<dbReference type="PANTHER" id="PTHR43382">
    <property type="entry name" value="PROLYL-TRNA SYNTHETASE"/>
    <property type="match status" value="1"/>
</dbReference>
<dbReference type="InterPro" id="IPR045864">
    <property type="entry name" value="aa-tRNA-synth_II/BPL/LPL"/>
</dbReference>
<dbReference type="Gene3D" id="3.30.930.10">
    <property type="entry name" value="Bira Bifunctional Protein, Domain 2"/>
    <property type="match status" value="1"/>
</dbReference>
<dbReference type="GO" id="GO:0005524">
    <property type="term" value="F:ATP binding"/>
    <property type="evidence" value="ECO:0007669"/>
    <property type="project" value="InterPro"/>
</dbReference>
<dbReference type="STRING" id="135208.A0A4Y9ZIC6"/>
<dbReference type="GO" id="GO:0005737">
    <property type="term" value="C:cytoplasm"/>
    <property type="evidence" value="ECO:0007669"/>
    <property type="project" value="InterPro"/>
</dbReference>
<dbReference type="OrthoDB" id="5331872at2759"/>
<sequence length="52" mass="6112">MRLDWFNAKIKEMEVENAYFPMFISTKALESEKNHIEGFSPEVTWVNTSISD</sequence>
<accession>A0A4Y9ZIC6</accession>
<evidence type="ECO:0000313" key="2">
    <source>
        <dbReference type="Proteomes" id="UP000298061"/>
    </source>
</evidence>
<dbReference type="Proteomes" id="UP000298061">
    <property type="component" value="Unassembled WGS sequence"/>
</dbReference>
<evidence type="ECO:0000313" key="1">
    <source>
        <dbReference type="EMBL" id="TFY74516.1"/>
    </source>
</evidence>
<keyword evidence="2" id="KW-1185">Reference proteome</keyword>
<name>A0A4Y9ZIC6_9AGAM</name>
<dbReference type="InterPro" id="IPR004499">
    <property type="entry name" value="Pro-tRNA-ligase_IIa_arc-type"/>
</dbReference>
<dbReference type="GO" id="GO:0006433">
    <property type="term" value="P:prolyl-tRNA aminoacylation"/>
    <property type="evidence" value="ECO:0007669"/>
    <property type="project" value="InterPro"/>
</dbReference>
<comment type="caution">
    <text evidence="1">The sequence shown here is derived from an EMBL/GenBank/DDBJ whole genome shotgun (WGS) entry which is preliminary data.</text>
</comment>
<dbReference type="SUPFAM" id="SSF55681">
    <property type="entry name" value="Class II aaRS and biotin synthetases"/>
    <property type="match status" value="1"/>
</dbReference>
<dbReference type="GO" id="GO:0004827">
    <property type="term" value="F:proline-tRNA ligase activity"/>
    <property type="evidence" value="ECO:0007669"/>
    <property type="project" value="InterPro"/>
</dbReference>
<gene>
    <name evidence="1" type="ORF">EWM64_g9497</name>
</gene>